<protein>
    <submittedName>
        <fullName evidence="2">Uncharacterized protein</fullName>
    </submittedName>
</protein>
<dbReference type="Proteomes" id="UP001152759">
    <property type="component" value="Chromosome 7"/>
</dbReference>
<feature type="compositionally biased region" description="Basic and acidic residues" evidence="1">
    <location>
        <begin position="154"/>
        <end position="183"/>
    </location>
</feature>
<dbReference type="EMBL" id="OU963868">
    <property type="protein sequence ID" value="CAH0392999.1"/>
    <property type="molecule type" value="Genomic_DNA"/>
</dbReference>
<proteinExistence type="predicted"/>
<feature type="compositionally biased region" description="Gly residues" evidence="1">
    <location>
        <begin position="127"/>
        <end position="137"/>
    </location>
</feature>
<feature type="compositionally biased region" description="Gly residues" evidence="1">
    <location>
        <begin position="108"/>
        <end position="119"/>
    </location>
</feature>
<feature type="region of interest" description="Disordered" evidence="1">
    <location>
        <begin position="100"/>
        <end position="209"/>
    </location>
</feature>
<name>A0A9P0ALH4_BEMTA</name>
<feature type="region of interest" description="Disordered" evidence="1">
    <location>
        <begin position="1"/>
        <end position="22"/>
    </location>
</feature>
<sequence length="260" mass="28054">MSSPQWIVVSPPSSPVPSNSAEVPSCKECYVELSRCDGEPRPREALNFKDCEEEGNNQGYFLQAEWEEEVERRCREELLGDSCSETDVDSVEELLLCEEAMQFSSDGGESGSGGEGGAGIIADPLAGTGGNPGLGGGDSKHTGADRRRKGISRGQREDATPETGERQRVDPPHDKSRLPDELRFSASSPGTGTDDDGADENDYGCAELGDPGDRCVETVYESNNQGIKERNQGIKDNQGKKLLTCGVPDLVDVLVEDRRR</sequence>
<dbReference type="AlphaFoldDB" id="A0A9P0ALH4"/>
<evidence type="ECO:0000313" key="3">
    <source>
        <dbReference type="Proteomes" id="UP001152759"/>
    </source>
</evidence>
<gene>
    <name evidence="2" type="ORF">BEMITA_LOCUS11453</name>
</gene>
<organism evidence="2 3">
    <name type="scientific">Bemisia tabaci</name>
    <name type="common">Sweetpotato whitefly</name>
    <name type="synonym">Aleurodes tabaci</name>
    <dbReference type="NCBI Taxonomy" id="7038"/>
    <lineage>
        <taxon>Eukaryota</taxon>
        <taxon>Metazoa</taxon>
        <taxon>Ecdysozoa</taxon>
        <taxon>Arthropoda</taxon>
        <taxon>Hexapoda</taxon>
        <taxon>Insecta</taxon>
        <taxon>Pterygota</taxon>
        <taxon>Neoptera</taxon>
        <taxon>Paraneoptera</taxon>
        <taxon>Hemiptera</taxon>
        <taxon>Sternorrhyncha</taxon>
        <taxon>Aleyrodoidea</taxon>
        <taxon>Aleyrodidae</taxon>
        <taxon>Aleyrodinae</taxon>
        <taxon>Bemisia</taxon>
    </lineage>
</organism>
<accession>A0A9P0ALH4</accession>
<keyword evidence="3" id="KW-1185">Reference proteome</keyword>
<reference evidence="2" key="1">
    <citation type="submission" date="2021-12" db="EMBL/GenBank/DDBJ databases">
        <authorList>
            <person name="King R."/>
        </authorList>
    </citation>
    <scope>NUCLEOTIDE SEQUENCE</scope>
</reference>
<feature type="compositionally biased region" description="Acidic residues" evidence="1">
    <location>
        <begin position="193"/>
        <end position="202"/>
    </location>
</feature>
<evidence type="ECO:0000313" key="2">
    <source>
        <dbReference type="EMBL" id="CAH0392999.1"/>
    </source>
</evidence>
<evidence type="ECO:0000256" key="1">
    <source>
        <dbReference type="SAM" id="MobiDB-lite"/>
    </source>
</evidence>